<reference evidence="1" key="1">
    <citation type="submission" date="2019-10" db="EMBL/GenBank/DDBJ databases">
        <authorList>
            <consortium name="DOE Joint Genome Institute"/>
            <person name="Kuo A."/>
            <person name="Miyauchi S."/>
            <person name="Kiss E."/>
            <person name="Drula E."/>
            <person name="Kohler A."/>
            <person name="Sanchez-Garcia M."/>
            <person name="Andreopoulos B."/>
            <person name="Barry K.W."/>
            <person name="Bonito G."/>
            <person name="Buee M."/>
            <person name="Carver A."/>
            <person name="Chen C."/>
            <person name="Cichocki N."/>
            <person name="Clum A."/>
            <person name="Culley D."/>
            <person name="Crous P.W."/>
            <person name="Fauchery L."/>
            <person name="Girlanda M."/>
            <person name="Hayes R."/>
            <person name="Keri Z."/>
            <person name="Labutti K."/>
            <person name="Lipzen A."/>
            <person name="Lombard V."/>
            <person name="Magnuson J."/>
            <person name="Maillard F."/>
            <person name="Morin E."/>
            <person name="Murat C."/>
            <person name="Nolan M."/>
            <person name="Ohm R."/>
            <person name="Pangilinan J."/>
            <person name="Pereira M."/>
            <person name="Perotto S."/>
            <person name="Peter M."/>
            <person name="Riley R."/>
            <person name="Sitrit Y."/>
            <person name="Stielow B."/>
            <person name="Szollosi G."/>
            <person name="Zifcakova L."/>
            <person name="Stursova M."/>
            <person name="Spatafora J.W."/>
            <person name="Tedersoo L."/>
            <person name="Vaario L.-M."/>
            <person name="Yamada A."/>
            <person name="Yan M."/>
            <person name="Wang P."/>
            <person name="Xu J."/>
            <person name="Bruns T."/>
            <person name="Baldrian P."/>
            <person name="Vilgalys R."/>
            <person name="Henrissat B."/>
            <person name="Grigoriev I.V."/>
            <person name="Hibbett D."/>
            <person name="Nagy L.G."/>
            <person name="Martin F.M."/>
        </authorList>
    </citation>
    <scope>NUCLEOTIDE SEQUENCE</scope>
    <source>
        <strain evidence="1">P2</strain>
    </source>
</reference>
<gene>
    <name evidence="1" type="ORF">BDM02DRAFT_3149179</name>
</gene>
<sequence length="419" mass="47503">MPPKPTSKVLLALDSLGSKGDERMDPTEAETGKAPRLLQRSKTESAIPGYQDTQRHRVTKTLTKSTSDTSGTGPSSSLSVYSYKDYEDHPIVVYTKNEEEANDLVGCLYGPLGFDMEWRFHWSNGKVISRRTALIQIGDDRIILLIQLSAMTRFPLELKRVIESSDIVKLGVNIRGDGEKLYHDYGILPRGLVELAGAARDADVVFAASYRRPMVALAKMVEFYERKHLPKDTVRTSDWERDPLDAEQIEYAANDADCAVRMYRKICGIAERAGKTLMLSNYTTDLKTDYESRRLGMITTAATIFPKDEDRPYFVAAEPTPQELRAYTLWHTQGLSLTELCVALRSRDNPLKECTVISYVVKALQTDNTLIFSLPRLKELIQQEIGSWSRHGWWIHRLDTRNRVRAKPPSTLDSQPKEQ</sequence>
<name>A0ACB6Z680_THEGA</name>
<proteinExistence type="predicted"/>
<evidence type="ECO:0000313" key="1">
    <source>
        <dbReference type="EMBL" id="KAF9645234.1"/>
    </source>
</evidence>
<dbReference type="EMBL" id="MU118098">
    <property type="protein sequence ID" value="KAF9645234.1"/>
    <property type="molecule type" value="Genomic_DNA"/>
</dbReference>
<evidence type="ECO:0000313" key="2">
    <source>
        <dbReference type="Proteomes" id="UP000886501"/>
    </source>
</evidence>
<keyword evidence="2" id="KW-1185">Reference proteome</keyword>
<reference evidence="1" key="2">
    <citation type="journal article" date="2020" name="Nat. Commun.">
        <title>Large-scale genome sequencing of mycorrhizal fungi provides insights into the early evolution of symbiotic traits.</title>
        <authorList>
            <person name="Miyauchi S."/>
            <person name="Kiss E."/>
            <person name="Kuo A."/>
            <person name="Drula E."/>
            <person name="Kohler A."/>
            <person name="Sanchez-Garcia M."/>
            <person name="Morin E."/>
            <person name="Andreopoulos B."/>
            <person name="Barry K.W."/>
            <person name="Bonito G."/>
            <person name="Buee M."/>
            <person name="Carver A."/>
            <person name="Chen C."/>
            <person name="Cichocki N."/>
            <person name="Clum A."/>
            <person name="Culley D."/>
            <person name="Crous P.W."/>
            <person name="Fauchery L."/>
            <person name="Girlanda M."/>
            <person name="Hayes R.D."/>
            <person name="Keri Z."/>
            <person name="LaButti K."/>
            <person name="Lipzen A."/>
            <person name="Lombard V."/>
            <person name="Magnuson J."/>
            <person name="Maillard F."/>
            <person name="Murat C."/>
            <person name="Nolan M."/>
            <person name="Ohm R.A."/>
            <person name="Pangilinan J."/>
            <person name="Pereira M.F."/>
            <person name="Perotto S."/>
            <person name="Peter M."/>
            <person name="Pfister S."/>
            <person name="Riley R."/>
            <person name="Sitrit Y."/>
            <person name="Stielow J.B."/>
            <person name="Szollosi G."/>
            <person name="Zifcakova L."/>
            <person name="Stursova M."/>
            <person name="Spatafora J.W."/>
            <person name="Tedersoo L."/>
            <person name="Vaario L.M."/>
            <person name="Yamada A."/>
            <person name="Yan M."/>
            <person name="Wang P."/>
            <person name="Xu J."/>
            <person name="Bruns T."/>
            <person name="Baldrian P."/>
            <person name="Vilgalys R."/>
            <person name="Dunand C."/>
            <person name="Henrissat B."/>
            <person name="Grigoriev I.V."/>
            <person name="Hibbett D."/>
            <person name="Nagy L.G."/>
            <person name="Martin F.M."/>
        </authorList>
    </citation>
    <scope>NUCLEOTIDE SEQUENCE</scope>
    <source>
        <strain evidence="1">P2</strain>
    </source>
</reference>
<comment type="caution">
    <text evidence="1">The sequence shown here is derived from an EMBL/GenBank/DDBJ whole genome shotgun (WGS) entry which is preliminary data.</text>
</comment>
<organism evidence="1 2">
    <name type="scientific">Thelephora ganbajun</name>
    <name type="common">Ganba fungus</name>
    <dbReference type="NCBI Taxonomy" id="370292"/>
    <lineage>
        <taxon>Eukaryota</taxon>
        <taxon>Fungi</taxon>
        <taxon>Dikarya</taxon>
        <taxon>Basidiomycota</taxon>
        <taxon>Agaricomycotina</taxon>
        <taxon>Agaricomycetes</taxon>
        <taxon>Thelephorales</taxon>
        <taxon>Thelephoraceae</taxon>
        <taxon>Thelephora</taxon>
    </lineage>
</organism>
<dbReference type="Proteomes" id="UP000886501">
    <property type="component" value="Unassembled WGS sequence"/>
</dbReference>
<accession>A0ACB6Z680</accession>
<protein>
    <submittedName>
        <fullName evidence="1">Ribonuclease H-like protein</fullName>
    </submittedName>
</protein>